<feature type="chain" id="PRO_5012191624" description="MoaF-like domain-containing protein" evidence="1">
    <location>
        <begin position="24"/>
        <end position="131"/>
    </location>
</feature>
<feature type="domain" description="MoaF-like" evidence="2">
    <location>
        <begin position="44"/>
        <end position="124"/>
    </location>
</feature>
<evidence type="ECO:0000313" key="3">
    <source>
        <dbReference type="EMBL" id="SMC11223.1"/>
    </source>
</evidence>
<feature type="signal peptide" evidence="1">
    <location>
        <begin position="1"/>
        <end position="23"/>
    </location>
</feature>
<dbReference type="Gene3D" id="2.40.128.20">
    <property type="match status" value="1"/>
</dbReference>
<dbReference type="EMBL" id="FWXB01000003">
    <property type="protein sequence ID" value="SMC11223.1"/>
    <property type="molecule type" value="Genomic_DNA"/>
</dbReference>
<name>A0A1X7BNN3_9RHOB</name>
<reference evidence="3 4" key="1">
    <citation type="submission" date="2017-03" db="EMBL/GenBank/DDBJ databases">
        <authorList>
            <person name="Afonso C.L."/>
            <person name="Miller P.J."/>
            <person name="Scott M.A."/>
            <person name="Spackman E."/>
            <person name="Goraichik I."/>
            <person name="Dimitrov K.M."/>
            <person name="Suarez D.L."/>
            <person name="Swayne D.E."/>
        </authorList>
    </citation>
    <scope>NUCLEOTIDE SEQUENCE [LARGE SCALE GENOMIC DNA]</scope>
    <source>
        <strain evidence="3 4">CECT 7745</strain>
    </source>
</reference>
<dbReference type="Proteomes" id="UP000193224">
    <property type="component" value="Unassembled WGS sequence"/>
</dbReference>
<sequence>MKNLIKTTVSTAALALFATTSFADGMSEGGGARYVWTEGAFAGEYRLTLLADGQIKWEGLEGAEKGKSATENGFYSTDIAEGVYLLSWLERAGYTVNVILNTEAKTINGIVSNEEEHYPLKGELLEFSTGN</sequence>
<protein>
    <recommendedName>
        <fullName evidence="2">MoaF-like domain-containing protein</fullName>
    </recommendedName>
</protein>
<gene>
    <name evidence="3" type="ORF">ROA7745_01034</name>
</gene>
<organism evidence="3 4">
    <name type="scientific">Roseovarius aestuarii</name>
    <dbReference type="NCBI Taxonomy" id="475083"/>
    <lineage>
        <taxon>Bacteria</taxon>
        <taxon>Pseudomonadati</taxon>
        <taxon>Pseudomonadota</taxon>
        <taxon>Alphaproteobacteria</taxon>
        <taxon>Rhodobacterales</taxon>
        <taxon>Roseobacteraceae</taxon>
        <taxon>Roseovarius</taxon>
    </lineage>
</organism>
<dbReference type="RefSeq" id="WP_085799201.1">
    <property type="nucleotide sequence ID" value="NZ_FWXB01000003.1"/>
</dbReference>
<dbReference type="InterPro" id="IPR053892">
    <property type="entry name" value="MoaF-like"/>
</dbReference>
<dbReference type="OrthoDB" id="8794267at2"/>
<proteinExistence type="predicted"/>
<evidence type="ECO:0000256" key="1">
    <source>
        <dbReference type="SAM" id="SignalP"/>
    </source>
</evidence>
<dbReference type="InterPro" id="IPR012674">
    <property type="entry name" value="Calycin"/>
</dbReference>
<dbReference type="Pfam" id="PF22036">
    <property type="entry name" value="MoaF_like"/>
    <property type="match status" value="1"/>
</dbReference>
<keyword evidence="4" id="KW-1185">Reference proteome</keyword>
<evidence type="ECO:0000313" key="4">
    <source>
        <dbReference type="Proteomes" id="UP000193224"/>
    </source>
</evidence>
<accession>A0A1X7BNN3</accession>
<evidence type="ECO:0000259" key="2">
    <source>
        <dbReference type="Pfam" id="PF22036"/>
    </source>
</evidence>
<keyword evidence="1" id="KW-0732">Signal</keyword>
<dbReference type="AlphaFoldDB" id="A0A1X7BNN3"/>